<feature type="domain" description="Tubulin/FtsZ 2-layer sandwich" evidence="13">
    <location>
        <begin position="210"/>
        <end position="328"/>
    </location>
</feature>
<dbReference type="SMART" id="SM00865">
    <property type="entry name" value="Tubulin_C"/>
    <property type="match status" value="1"/>
</dbReference>
<evidence type="ECO:0000256" key="6">
    <source>
        <dbReference type="ARBA" id="ARBA00023210"/>
    </source>
</evidence>
<keyword evidence="7 8" id="KW-0131">Cell cycle</keyword>
<comment type="function">
    <text evidence="8 10">Essential cell division protein that forms a contractile ring structure (Z ring) at the future cell division site. The regulation of the ring assembly controls the timing and the location of cell division. One of the functions of the FtsZ ring is to recruit other cell division proteins to the septum to produce a new cell wall between the dividing cells. Binds GTP and shows GTPase activity.</text>
</comment>
<feature type="binding site" evidence="8">
    <location>
        <begin position="111"/>
        <end position="113"/>
    </location>
    <ligand>
        <name>GTP</name>
        <dbReference type="ChEBI" id="CHEBI:37565"/>
    </ligand>
</feature>
<dbReference type="InterPro" id="IPR000158">
    <property type="entry name" value="Cell_div_FtsZ"/>
</dbReference>
<dbReference type="AlphaFoldDB" id="A0A538TMB4"/>
<evidence type="ECO:0000256" key="9">
    <source>
        <dbReference type="NCBIfam" id="TIGR00065"/>
    </source>
</evidence>
<evidence type="ECO:0000256" key="7">
    <source>
        <dbReference type="ARBA" id="ARBA00023306"/>
    </source>
</evidence>
<name>A0A538TMB4_UNCEI</name>
<dbReference type="HAMAP" id="MF_00909">
    <property type="entry name" value="FtsZ"/>
    <property type="match status" value="1"/>
</dbReference>
<keyword evidence="3 8" id="KW-0132">Cell division</keyword>
<evidence type="ECO:0000313" key="14">
    <source>
        <dbReference type="EMBL" id="TMQ64760.1"/>
    </source>
</evidence>
<dbReference type="GO" id="GO:0032153">
    <property type="term" value="C:cell division site"/>
    <property type="evidence" value="ECO:0007669"/>
    <property type="project" value="UniProtKB-UniRule"/>
</dbReference>
<evidence type="ECO:0000256" key="8">
    <source>
        <dbReference type="HAMAP-Rule" id="MF_00909"/>
    </source>
</evidence>
<dbReference type="InterPro" id="IPR045061">
    <property type="entry name" value="FtsZ/CetZ"/>
</dbReference>
<dbReference type="Proteomes" id="UP000317691">
    <property type="component" value="Unassembled WGS sequence"/>
</dbReference>
<dbReference type="GO" id="GO:0000917">
    <property type="term" value="P:division septum assembly"/>
    <property type="evidence" value="ECO:0007669"/>
    <property type="project" value="UniProtKB-KW"/>
</dbReference>
<evidence type="ECO:0000256" key="4">
    <source>
        <dbReference type="ARBA" id="ARBA00022741"/>
    </source>
</evidence>
<dbReference type="EMBL" id="VBOZ01000017">
    <property type="protein sequence ID" value="TMQ64760.1"/>
    <property type="molecule type" value="Genomic_DNA"/>
</dbReference>
<dbReference type="Gene3D" id="3.40.50.1440">
    <property type="entry name" value="Tubulin/FtsZ, GTPase domain"/>
    <property type="match status" value="1"/>
</dbReference>
<dbReference type="GO" id="GO:0051258">
    <property type="term" value="P:protein polymerization"/>
    <property type="evidence" value="ECO:0007669"/>
    <property type="project" value="UniProtKB-UniRule"/>
</dbReference>
<dbReference type="InterPro" id="IPR024757">
    <property type="entry name" value="FtsZ_C"/>
</dbReference>
<dbReference type="CDD" id="cd02201">
    <property type="entry name" value="FtsZ_type1"/>
    <property type="match status" value="1"/>
</dbReference>
<feature type="binding site" evidence="8">
    <location>
        <position position="146"/>
    </location>
    <ligand>
        <name>GTP</name>
        <dbReference type="ChEBI" id="CHEBI:37565"/>
    </ligand>
</feature>
<feature type="binding site" evidence="8">
    <location>
        <begin position="24"/>
        <end position="28"/>
    </location>
    <ligand>
        <name>GTP</name>
        <dbReference type="ChEBI" id="CHEBI:37565"/>
    </ligand>
</feature>
<dbReference type="GO" id="GO:0003924">
    <property type="term" value="F:GTPase activity"/>
    <property type="evidence" value="ECO:0007669"/>
    <property type="project" value="UniProtKB-UniRule"/>
</dbReference>
<dbReference type="NCBIfam" id="TIGR00065">
    <property type="entry name" value="ftsZ"/>
    <property type="match status" value="1"/>
</dbReference>
<dbReference type="InterPro" id="IPR003008">
    <property type="entry name" value="Tubulin_FtsZ_GTPase"/>
</dbReference>
<keyword evidence="4 8" id="KW-0547">Nucleotide-binding</keyword>
<comment type="subunit">
    <text evidence="8">Homodimer. Polymerizes to form a dynamic ring structure in a strictly GTP-dependent manner. Interacts directly with several other division proteins.</text>
</comment>
<proteinExistence type="inferred from homology"/>
<keyword evidence="6 8" id="KW-0717">Septation</keyword>
<dbReference type="PANTHER" id="PTHR30314">
    <property type="entry name" value="CELL DIVISION PROTEIN FTSZ-RELATED"/>
    <property type="match status" value="1"/>
</dbReference>
<gene>
    <name evidence="8 14" type="primary">ftsZ</name>
    <name evidence="14" type="ORF">E6K79_06910</name>
</gene>
<dbReference type="Gene3D" id="3.30.1330.20">
    <property type="entry name" value="Tubulin/FtsZ, C-terminal domain"/>
    <property type="match status" value="1"/>
</dbReference>
<dbReference type="Pfam" id="PF12327">
    <property type="entry name" value="FtsZ_C"/>
    <property type="match status" value="1"/>
</dbReference>
<reference evidence="14 15" key="1">
    <citation type="journal article" date="2019" name="Nat. Microbiol.">
        <title>Mediterranean grassland soil C-N compound turnover is dependent on rainfall and depth, and is mediated by genomically divergent microorganisms.</title>
        <authorList>
            <person name="Diamond S."/>
            <person name="Andeer P.F."/>
            <person name="Li Z."/>
            <person name="Crits-Christoph A."/>
            <person name="Burstein D."/>
            <person name="Anantharaman K."/>
            <person name="Lane K.R."/>
            <person name="Thomas B.C."/>
            <person name="Pan C."/>
            <person name="Northen T.R."/>
            <person name="Banfield J.F."/>
        </authorList>
    </citation>
    <scope>NUCLEOTIDE SEQUENCE [LARGE SCALE GENOMIC DNA]</scope>
    <source>
        <strain evidence="14">WS_9</strain>
    </source>
</reference>
<dbReference type="InterPro" id="IPR036525">
    <property type="entry name" value="Tubulin/FtsZ_GTPase_sf"/>
</dbReference>
<evidence type="ECO:0000256" key="1">
    <source>
        <dbReference type="ARBA" id="ARBA00009690"/>
    </source>
</evidence>
<dbReference type="PRINTS" id="PR00423">
    <property type="entry name" value="CELLDVISFTSZ"/>
</dbReference>
<dbReference type="Pfam" id="PF00091">
    <property type="entry name" value="Tubulin"/>
    <property type="match status" value="1"/>
</dbReference>
<feature type="domain" description="Tubulin/FtsZ GTPase" evidence="12">
    <location>
        <begin position="16"/>
        <end position="208"/>
    </location>
</feature>
<dbReference type="FunFam" id="3.40.50.1440:FF:000023">
    <property type="entry name" value="Cell division protein FtsZ"/>
    <property type="match status" value="1"/>
</dbReference>
<comment type="subcellular location">
    <subcellularLocation>
        <location evidence="8">Cytoplasm</location>
    </subcellularLocation>
    <text evidence="8">Assembles at midcell at the inner surface of the cytoplasmic membrane.</text>
</comment>
<dbReference type="PANTHER" id="PTHR30314:SF3">
    <property type="entry name" value="MITOCHONDRIAL DIVISION PROTEIN FSZA"/>
    <property type="match status" value="1"/>
</dbReference>
<comment type="caution">
    <text evidence="14">The sequence shown here is derived from an EMBL/GenBank/DDBJ whole genome shotgun (WGS) entry which is preliminary data.</text>
</comment>
<keyword evidence="2 8" id="KW-0963">Cytoplasm</keyword>
<dbReference type="SUPFAM" id="SSF52490">
    <property type="entry name" value="Tubulin nucleotide-binding domain-like"/>
    <property type="match status" value="1"/>
</dbReference>
<evidence type="ECO:0000256" key="3">
    <source>
        <dbReference type="ARBA" id="ARBA00022618"/>
    </source>
</evidence>
<dbReference type="GO" id="GO:0043093">
    <property type="term" value="P:FtsZ-dependent cytokinesis"/>
    <property type="evidence" value="ECO:0007669"/>
    <property type="project" value="UniProtKB-UniRule"/>
</dbReference>
<dbReference type="GO" id="GO:0005525">
    <property type="term" value="F:GTP binding"/>
    <property type="evidence" value="ECO:0007669"/>
    <property type="project" value="UniProtKB-UniRule"/>
</dbReference>
<dbReference type="PROSITE" id="PS01135">
    <property type="entry name" value="FTSZ_2"/>
    <property type="match status" value="1"/>
</dbReference>
<dbReference type="InterPro" id="IPR020805">
    <property type="entry name" value="Cell_div_FtsZ_CS"/>
</dbReference>
<dbReference type="SMART" id="SM00864">
    <property type="entry name" value="Tubulin"/>
    <property type="match status" value="1"/>
</dbReference>
<feature type="binding site" evidence="8">
    <location>
        <position position="142"/>
    </location>
    <ligand>
        <name>GTP</name>
        <dbReference type="ChEBI" id="CHEBI:37565"/>
    </ligand>
</feature>
<dbReference type="GO" id="GO:0005737">
    <property type="term" value="C:cytoplasm"/>
    <property type="evidence" value="ECO:0007669"/>
    <property type="project" value="UniProtKB-SubCell"/>
</dbReference>
<dbReference type="SUPFAM" id="SSF55307">
    <property type="entry name" value="Tubulin C-terminal domain-like"/>
    <property type="match status" value="1"/>
</dbReference>
<feature type="region of interest" description="Disordered" evidence="11">
    <location>
        <begin position="359"/>
        <end position="414"/>
    </location>
</feature>
<keyword evidence="5 8" id="KW-0342">GTP-binding</keyword>
<feature type="binding site" evidence="8">
    <location>
        <position position="190"/>
    </location>
    <ligand>
        <name>GTP</name>
        <dbReference type="ChEBI" id="CHEBI:37565"/>
    </ligand>
</feature>
<evidence type="ECO:0000259" key="12">
    <source>
        <dbReference type="SMART" id="SM00864"/>
    </source>
</evidence>
<evidence type="ECO:0000259" key="13">
    <source>
        <dbReference type="SMART" id="SM00865"/>
    </source>
</evidence>
<organism evidence="14 15">
    <name type="scientific">Eiseniibacteriota bacterium</name>
    <dbReference type="NCBI Taxonomy" id="2212470"/>
    <lineage>
        <taxon>Bacteria</taxon>
        <taxon>Candidatus Eiseniibacteriota</taxon>
    </lineage>
</organism>
<evidence type="ECO:0000313" key="15">
    <source>
        <dbReference type="Proteomes" id="UP000317691"/>
    </source>
</evidence>
<accession>A0A538TMB4</accession>
<evidence type="ECO:0000256" key="11">
    <source>
        <dbReference type="SAM" id="MobiDB-lite"/>
    </source>
</evidence>
<dbReference type="InterPro" id="IPR018316">
    <property type="entry name" value="Tubulin/FtsZ_2-layer-sand-dom"/>
</dbReference>
<dbReference type="PROSITE" id="PS01134">
    <property type="entry name" value="FTSZ_1"/>
    <property type="match status" value="1"/>
</dbReference>
<protein>
    <recommendedName>
        <fullName evidence="8 9">Cell division protein FtsZ</fullName>
    </recommendedName>
</protein>
<evidence type="ECO:0000256" key="2">
    <source>
        <dbReference type="ARBA" id="ARBA00022490"/>
    </source>
</evidence>
<sequence>MFELIDDDDKDSLAASIKVIGVGGAGGNAVNRMIEAGLRGVEFIAANTDAQVLDASLCPKKLQLGTGLTKGLGSGANPGVGREAAEEEEALISEALEGSDMVFVTAGMGGGTGTGAAPVVARIARSLGALTVAVVTRPFEFEGRKRAQIAEEGLRELREKVDTLIVIPNQRLLAIVEKHTPLREAFKVADQVLHHATKGISDLITVPGLVNLDFADVKTVMAERGNALMGAGHATGPNRAYEAAQAAVSSPLLDEISISGAEALLVNVTGGESMTLHEINEAVTVVVDAAGHDANVIFGAVIDESMGDSLSITVIATGFGKGDAKAKSAEQLRAMTSPRIYEIEPRERAVARPPVVVRPAAREEDVEPEEAPGPAPTARPAFRMAPSTTRRPFGGRAITKENMDVPAFMRKQMD</sequence>
<dbReference type="InterPro" id="IPR008280">
    <property type="entry name" value="Tub_FtsZ_C"/>
</dbReference>
<comment type="similarity">
    <text evidence="1 8 10">Belongs to the FtsZ family.</text>
</comment>
<evidence type="ECO:0000256" key="5">
    <source>
        <dbReference type="ARBA" id="ARBA00023134"/>
    </source>
</evidence>
<evidence type="ECO:0000256" key="10">
    <source>
        <dbReference type="RuleBase" id="RU000631"/>
    </source>
</evidence>
<dbReference type="InterPro" id="IPR037103">
    <property type="entry name" value="Tubulin/FtsZ-like_C"/>
</dbReference>